<dbReference type="EMBL" id="JAINWA010000001">
    <property type="protein sequence ID" value="MCD1653156.1"/>
    <property type="molecule type" value="Genomic_DNA"/>
</dbReference>
<dbReference type="AlphaFoldDB" id="A0AAE3JHN3"/>
<evidence type="ECO:0000256" key="6">
    <source>
        <dbReference type="RuleBase" id="RU365089"/>
    </source>
</evidence>
<organism evidence="7 8">
    <name type="scientific">Teretinema zuelzerae</name>
    <dbReference type="NCBI Taxonomy" id="156"/>
    <lineage>
        <taxon>Bacteria</taxon>
        <taxon>Pseudomonadati</taxon>
        <taxon>Spirochaetota</taxon>
        <taxon>Spirochaetia</taxon>
        <taxon>Spirochaetales</taxon>
        <taxon>Treponemataceae</taxon>
        <taxon>Teretinema</taxon>
    </lineage>
</organism>
<evidence type="ECO:0000313" key="7">
    <source>
        <dbReference type="EMBL" id="MCD1653156.1"/>
    </source>
</evidence>
<comment type="function">
    <text evidence="1 6">Required for the transposition of the insertion element.</text>
</comment>
<dbReference type="Pfam" id="PF00872">
    <property type="entry name" value="Transposase_mut"/>
    <property type="match status" value="1"/>
</dbReference>
<dbReference type="GO" id="GO:0004803">
    <property type="term" value="F:transposase activity"/>
    <property type="evidence" value="ECO:0007669"/>
    <property type="project" value="UniProtKB-UniRule"/>
</dbReference>
<reference evidence="7" key="1">
    <citation type="submission" date="2021-08" db="EMBL/GenBank/DDBJ databases">
        <title>Comparative analyses of Brucepasteria parasyntrophica and Teretinema zuelzerae.</title>
        <authorList>
            <person name="Song Y."/>
            <person name="Brune A."/>
        </authorList>
    </citation>
    <scope>NUCLEOTIDE SEQUENCE</scope>
    <source>
        <strain evidence="7">DSM 1903</strain>
    </source>
</reference>
<accession>A0AAE3JHN3</accession>
<evidence type="ECO:0000313" key="8">
    <source>
        <dbReference type="Proteomes" id="UP001198163"/>
    </source>
</evidence>
<keyword evidence="3 6" id="KW-0815">Transposition</keyword>
<dbReference type="PANTHER" id="PTHR33217">
    <property type="entry name" value="TRANSPOSASE FOR INSERTION SEQUENCE ELEMENT IS1081"/>
    <property type="match status" value="1"/>
</dbReference>
<evidence type="ECO:0000256" key="5">
    <source>
        <dbReference type="ARBA" id="ARBA00023172"/>
    </source>
</evidence>
<gene>
    <name evidence="7" type="ORF">K7J14_00325</name>
</gene>
<sequence>MESYKDLKIICADLKAFYTVPSEKAVRARLRYFGAKSNDRYPMIYRSRSTRWKDLNEFFNYPPEIRKAIYTTNAIKSLNFQLRKVTKN</sequence>
<comment type="similarity">
    <text evidence="2 6">Belongs to the transposase mutator family.</text>
</comment>
<name>A0AAE3JHN3_9SPIR</name>
<keyword evidence="6" id="KW-0814">Transposable element</keyword>
<keyword evidence="4 6" id="KW-0238">DNA-binding</keyword>
<evidence type="ECO:0000256" key="2">
    <source>
        <dbReference type="ARBA" id="ARBA00010961"/>
    </source>
</evidence>
<proteinExistence type="inferred from homology"/>
<dbReference type="GO" id="GO:0003677">
    <property type="term" value="F:DNA binding"/>
    <property type="evidence" value="ECO:0007669"/>
    <property type="project" value="UniProtKB-UniRule"/>
</dbReference>
<evidence type="ECO:0000256" key="1">
    <source>
        <dbReference type="ARBA" id="ARBA00002190"/>
    </source>
</evidence>
<dbReference type="GO" id="GO:0006313">
    <property type="term" value="P:DNA transposition"/>
    <property type="evidence" value="ECO:0007669"/>
    <property type="project" value="UniProtKB-UniRule"/>
</dbReference>
<dbReference type="Proteomes" id="UP001198163">
    <property type="component" value="Unassembled WGS sequence"/>
</dbReference>
<dbReference type="PANTHER" id="PTHR33217:SF5">
    <property type="entry name" value="MUTATOR FAMILY TRANSPOSASE"/>
    <property type="match status" value="1"/>
</dbReference>
<keyword evidence="8" id="KW-1185">Reference proteome</keyword>
<protein>
    <recommendedName>
        <fullName evidence="6">Mutator family transposase</fullName>
    </recommendedName>
</protein>
<dbReference type="InterPro" id="IPR001207">
    <property type="entry name" value="Transposase_mutator"/>
</dbReference>
<evidence type="ECO:0000256" key="4">
    <source>
        <dbReference type="ARBA" id="ARBA00023125"/>
    </source>
</evidence>
<comment type="caution">
    <text evidence="7">The sequence shown here is derived from an EMBL/GenBank/DDBJ whole genome shotgun (WGS) entry which is preliminary data.</text>
</comment>
<keyword evidence="5 6" id="KW-0233">DNA recombination</keyword>
<evidence type="ECO:0000256" key="3">
    <source>
        <dbReference type="ARBA" id="ARBA00022578"/>
    </source>
</evidence>